<gene>
    <name evidence="1" type="ORF">HPB47_000565</name>
</gene>
<dbReference type="Proteomes" id="UP000805193">
    <property type="component" value="Unassembled WGS sequence"/>
</dbReference>
<keyword evidence="2" id="KW-1185">Reference proteome</keyword>
<evidence type="ECO:0000313" key="2">
    <source>
        <dbReference type="Proteomes" id="UP000805193"/>
    </source>
</evidence>
<dbReference type="EMBL" id="JABSTQ010010068">
    <property type="protein sequence ID" value="KAG0423665.1"/>
    <property type="molecule type" value="Genomic_DNA"/>
</dbReference>
<accession>A0AC60PRG6</accession>
<organism evidence="1 2">
    <name type="scientific">Ixodes persulcatus</name>
    <name type="common">Taiga tick</name>
    <dbReference type="NCBI Taxonomy" id="34615"/>
    <lineage>
        <taxon>Eukaryota</taxon>
        <taxon>Metazoa</taxon>
        <taxon>Ecdysozoa</taxon>
        <taxon>Arthropoda</taxon>
        <taxon>Chelicerata</taxon>
        <taxon>Arachnida</taxon>
        <taxon>Acari</taxon>
        <taxon>Parasitiformes</taxon>
        <taxon>Ixodida</taxon>
        <taxon>Ixodoidea</taxon>
        <taxon>Ixodidae</taxon>
        <taxon>Ixodinae</taxon>
        <taxon>Ixodes</taxon>
    </lineage>
</organism>
<evidence type="ECO:0000313" key="1">
    <source>
        <dbReference type="EMBL" id="KAG0423665.1"/>
    </source>
</evidence>
<reference evidence="1 2" key="1">
    <citation type="journal article" date="2020" name="Cell">
        <title>Large-Scale Comparative Analyses of Tick Genomes Elucidate Their Genetic Diversity and Vector Capacities.</title>
        <authorList>
            <consortium name="Tick Genome and Microbiome Consortium (TIGMIC)"/>
            <person name="Jia N."/>
            <person name="Wang J."/>
            <person name="Shi W."/>
            <person name="Du L."/>
            <person name="Sun Y."/>
            <person name="Zhan W."/>
            <person name="Jiang J.F."/>
            <person name="Wang Q."/>
            <person name="Zhang B."/>
            <person name="Ji P."/>
            <person name="Bell-Sakyi L."/>
            <person name="Cui X.M."/>
            <person name="Yuan T.T."/>
            <person name="Jiang B.G."/>
            <person name="Yang W.F."/>
            <person name="Lam T.T."/>
            <person name="Chang Q.C."/>
            <person name="Ding S.J."/>
            <person name="Wang X.J."/>
            <person name="Zhu J.G."/>
            <person name="Ruan X.D."/>
            <person name="Zhao L."/>
            <person name="Wei J.T."/>
            <person name="Ye R.Z."/>
            <person name="Que T.C."/>
            <person name="Du C.H."/>
            <person name="Zhou Y.H."/>
            <person name="Cheng J.X."/>
            <person name="Dai P.F."/>
            <person name="Guo W.B."/>
            <person name="Han X.H."/>
            <person name="Huang E.J."/>
            <person name="Li L.F."/>
            <person name="Wei W."/>
            <person name="Gao Y.C."/>
            <person name="Liu J.Z."/>
            <person name="Shao H.Z."/>
            <person name="Wang X."/>
            <person name="Wang C.C."/>
            <person name="Yang T.C."/>
            <person name="Huo Q.B."/>
            <person name="Li W."/>
            <person name="Chen H.Y."/>
            <person name="Chen S.E."/>
            <person name="Zhou L.G."/>
            <person name="Ni X.B."/>
            <person name="Tian J.H."/>
            <person name="Sheng Y."/>
            <person name="Liu T."/>
            <person name="Pan Y.S."/>
            <person name="Xia L.Y."/>
            <person name="Li J."/>
            <person name="Zhao F."/>
            <person name="Cao W.C."/>
        </authorList>
    </citation>
    <scope>NUCLEOTIDE SEQUENCE [LARGE SCALE GENOMIC DNA]</scope>
    <source>
        <strain evidence="1">Iper-2018</strain>
    </source>
</reference>
<sequence length="360" mass="38812">MSDSEDSSSEGEEDVGAPPEDQVPVGDSPADITFDTMLTDVRCHPSRDVVAVATIDGDVSVRSYALDGPSHELFLLKHHKAACRKLRFSADGTLLFTVSKDGSLCVLDVNTGAVSHHIQEAHENPIYSLCVIDDYLAATGDDEGCFKLWDYRRQEAVMESKECDDFISDMVVDDAKKTLLAASGDGTLTAFNVRKKAMELQSELFDDDFLSLAILKRGRKVVVGAGDGSLNLFNWGQWGNMSDRFRGKEGQAVECLAPISESILCTGSADGNIRVASILPNRYLGVIGSHHKFPVESLSVSQDGDLLASCSHDQAVKFWNVAGVRDMRVDPGSKGKEGDRSKSVAGGPSKKGNFFAGLAE</sequence>
<proteinExistence type="predicted"/>
<protein>
    <submittedName>
        <fullName evidence="1">Uncharacterized protein</fullName>
    </submittedName>
</protein>
<name>A0AC60PRG6_IXOPE</name>
<comment type="caution">
    <text evidence="1">The sequence shown here is derived from an EMBL/GenBank/DDBJ whole genome shotgun (WGS) entry which is preliminary data.</text>
</comment>